<dbReference type="EMBL" id="JAPDRK010000025">
    <property type="protein sequence ID" value="KAJ9602590.1"/>
    <property type="molecule type" value="Genomic_DNA"/>
</dbReference>
<dbReference type="SUPFAM" id="SSF57850">
    <property type="entry name" value="RING/U-box"/>
    <property type="match status" value="1"/>
</dbReference>
<dbReference type="GO" id="GO:0008270">
    <property type="term" value="F:zinc ion binding"/>
    <property type="evidence" value="ECO:0007669"/>
    <property type="project" value="UniProtKB-KW"/>
</dbReference>
<evidence type="ECO:0000313" key="3">
    <source>
        <dbReference type="EMBL" id="KAJ9602590.1"/>
    </source>
</evidence>
<dbReference type="Gene3D" id="3.30.40.10">
    <property type="entry name" value="Zinc/RING finger domain, C3HC4 (zinc finger)"/>
    <property type="match status" value="1"/>
</dbReference>
<name>A0AA38WWS6_9EURO</name>
<dbReference type="AlphaFoldDB" id="A0AA38WWS6"/>
<keyword evidence="4" id="KW-1185">Reference proteome</keyword>
<dbReference type="Proteomes" id="UP001172673">
    <property type="component" value="Unassembled WGS sequence"/>
</dbReference>
<feature type="domain" description="RING-type" evidence="2">
    <location>
        <begin position="356"/>
        <end position="402"/>
    </location>
</feature>
<proteinExistence type="predicted"/>
<gene>
    <name evidence="3" type="ORF">H2200_012783</name>
</gene>
<comment type="caution">
    <text evidence="3">The sequence shown here is derived from an EMBL/GenBank/DDBJ whole genome shotgun (WGS) entry which is preliminary data.</text>
</comment>
<dbReference type="InterPro" id="IPR013083">
    <property type="entry name" value="Znf_RING/FYVE/PHD"/>
</dbReference>
<evidence type="ECO:0000256" key="1">
    <source>
        <dbReference type="PROSITE-ProRule" id="PRU00175"/>
    </source>
</evidence>
<organism evidence="3 4">
    <name type="scientific">Cladophialophora chaetospira</name>
    <dbReference type="NCBI Taxonomy" id="386627"/>
    <lineage>
        <taxon>Eukaryota</taxon>
        <taxon>Fungi</taxon>
        <taxon>Dikarya</taxon>
        <taxon>Ascomycota</taxon>
        <taxon>Pezizomycotina</taxon>
        <taxon>Eurotiomycetes</taxon>
        <taxon>Chaetothyriomycetidae</taxon>
        <taxon>Chaetothyriales</taxon>
        <taxon>Herpotrichiellaceae</taxon>
        <taxon>Cladophialophora</taxon>
    </lineage>
</organism>
<keyword evidence="1" id="KW-0862">Zinc</keyword>
<dbReference type="PROSITE" id="PS50089">
    <property type="entry name" value="ZF_RING_2"/>
    <property type="match status" value="1"/>
</dbReference>
<evidence type="ECO:0000259" key="2">
    <source>
        <dbReference type="PROSITE" id="PS50089"/>
    </source>
</evidence>
<protein>
    <recommendedName>
        <fullName evidence="2">RING-type domain-containing protein</fullName>
    </recommendedName>
</protein>
<evidence type="ECO:0000313" key="4">
    <source>
        <dbReference type="Proteomes" id="UP001172673"/>
    </source>
</evidence>
<reference evidence="3" key="1">
    <citation type="submission" date="2022-10" db="EMBL/GenBank/DDBJ databases">
        <title>Culturing micro-colonial fungi from biological soil crusts in the Mojave desert and describing Neophaeococcomyces mojavensis, and introducing the new genera and species Taxawa tesnikishii.</title>
        <authorList>
            <person name="Kurbessoian T."/>
            <person name="Stajich J.E."/>
        </authorList>
    </citation>
    <scope>NUCLEOTIDE SEQUENCE</scope>
    <source>
        <strain evidence="3">TK_41</strain>
    </source>
</reference>
<accession>A0AA38WWS6</accession>
<keyword evidence="1" id="KW-0479">Metal-binding</keyword>
<sequence length="424" mass="48782">MADNDHPPTPEAAILQHRQSVDNIMTSLGAQSPATQAQLERCRLISTFIFEILTDLSHIAALEIRIDELGRSIPGPLTVSEHEALGFLFLEIVRRIIPPEQCAILASRLMNSMPFPFDAERPLDNFSRATAYLAQVQPDDRLSTRKAYPGWFKPELFTEKTAPEAELFYSPEVEGHDKLNAVRDYDRELFFLKFMCAELVDKYFGMICDGRAPGSTRNQVRERKLRDLQAIADDLGQMHFFVSHDPDQLTLGEVSTVLEELTEKRKKLRGIRRGIFQAEKHLIKRERTILARPSGFKLIAYLSRFERAKMRKAVEQALDWNKSPQLNDHYSADILRRNDDELPHLEAQQSTEHDTCCVCFEDCASTDPRRVVSSCCKQVNHSECLLPWMFKDLDLFTCPCCRQEMDPEFFGQVLEIETRRMNVL</sequence>
<keyword evidence="1" id="KW-0863">Zinc-finger</keyword>
<dbReference type="InterPro" id="IPR001841">
    <property type="entry name" value="Znf_RING"/>
</dbReference>